<accession>A0A8J8NS11</accession>
<dbReference type="EMBL" id="RRYP01009381">
    <property type="protein sequence ID" value="TNV79106.1"/>
    <property type="molecule type" value="Genomic_DNA"/>
</dbReference>
<organism evidence="1 2">
    <name type="scientific">Halteria grandinella</name>
    <dbReference type="NCBI Taxonomy" id="5974"/>
    <lineage>
        <taxon>Eukaryota</taxon>
        <taxon>Sar</taxon>
        <taxon>Alveolata</taxon>
        <taxon>Ciliophora</taxon>
        <taxon>Intramacronucleata</taxon>
        <taxon>Spirotrichea</taxon>
        <taxon>Stichotrichia</taxon>
        <taxon>Sporadotrichida</taxon>
        <taxon>Halteriidae</taxon>
        <taxon>Halteria</taxon>
    </lineage>
</organism>
<reference evidence="1" key="1">
    <citation type="submission" date="2019-06" db="EMBL/GenBank/DDBJ databases">
        <authorList>
            <person name="Zheng W."/>
        </authorList>
    </citation>
    <scope>NUCLEOTIDE SEQUENCE</scope>
    <source>
        <strain evidence="1">QDHG01</strain>
    </source>
</reference>
<gene>
    <name evidence="1" type="ORF">FGO68_gene11814</name>
</gene>
<keyword evidence="2" id="KW-1185">Reference proteome</keyword>
<dbReference type="Proteomes" id="UP000785679">
    <property type="component" value="Unassembled WGS sequence"/>
</dbReference>
<protein>
    <submittedName>
        <fullName evidence="1">Uncharacterized protein</fullName>
    </submittedName>
</protein>
<evidence type="ECO:0000313" key="1">
    <source>
        <dbReference type="EMBL" id="TNV79106.1"/>
    </source>
</evidence>
<sequence>MNLLFSAPLSLQTIHIPLYCGNSIISIRVSLRMENIQGNELSTSQESCNLQILSLKFNRQLNQVQRGTFLFNNHQSYLSNFEPIQSWKVKNHSKQLSLRN</sequence>
<evidence type="ECO:0000313" key="2">
    <source>
        <dbReference type="Proteomes" id="UP000785679"/>
    </source>
</evidence>
<dbReference type="AlphaFoldDB" id="A0A8J8NS11"/>
<comment type="caution">
    <text evidence="1">The sequence shown here is derived from an EMBL/GenBank/DDBJ whole genome shotgun (WGS) entry which is preliminary data.</text>
</comment>
<proteinExistence type="predicted"/>
<name>A0A8J8NS11_HALGN</name>